<evidence type="ECO:0000313" key="20">
    <source>
        <dbReference type="Proteomes" id="UP001208570"/>
    </source>
</evidence>
<evidence type="ECO:0000256" key="3">
    <source>
        <dbReference type="ARBA" id="ARBA00011245"/>
    </source>
</evidence>
<comment type="subunit">
    <text evidence="3">Monomer.</text>
</comment>
<evidence type="ECO:0000259" key="18">
    <source>
        <dbReference type="PROSITE" id="PS51447"/>
    </source>
</evidence>
<evidence type="ECO:0000256" key="13">
    <source>
        <dbReference type="ARBA" id="ARBA00031194"/>
    </source>
</evidence>
<dbReference type="EMBL" id="JAODUP010000534">
    <property type="protein sequence ID" value="KAK2147843.1"/>
    <property type="molecule type" value="Genomic_DNA"/>
</dbReference>
<keyword evidence="10" id="KW-0007">Acetylation</keyword>
<dbReference type="GO" id="GO:0004826">
    <property type="term" value="F:phenylalanine-tRNA ligase activity"/>
    <property type="evidence" value="ECO:0007669"/>
    <property type="project" value="UniProtKB-EC"/>
</dbReference>
<dbReference type="FunFam" id="3.30.70.380:FF:000002">
    <property type="entry name" value="phenylalanine--tRNA ligase, mitochondrial"/>
    <property type="match status" value="1"/>
</dbReference>
<dbReference type="PROSITE" id="PS51447">
    <property type="entry name" value="FDX_ACB"/>
    <property type="match status" value="1"/>
</dbReference>
<dbReference type="AlphaFoldDB" id="A0AAD9J7F5"/>
<evidence type="ECO:0000256" key="9">
    <source>
        <dbReference type="ARBA" id="ARBA00022946"/>
    </source>
</evidence>
<dbReference type="PANTHER" id="PTHR11538">
    <property type="entry name" value="PHENYLALANYL-TRNA SYNTHETASE"/>
    <property type="match status" value="1"/>
</dbReference>
<dbReference type="InterPro" id="IPR045864">
    <property type="entry name" value="aa-tRNA-synth_II/BPL/LPL"/>
</dbReference>
<dbReference type="InterPro" id="IPR005121">
    <property type="entry name" value="Fdx_antiC-bd"/>
</dbReference>
<evidence type="ECO:0000256" key="14">
    <source>
        <dbReference type="ARBA" id="ARBA00049255"/>
    </source>
</evidence>
<dbReference type="GO" id="GO:0006432">
    <property type="term" value="P:phenylalanyl-tRNA aminoacylation"/>
    <property type="evidence" value="ECO:0007669"/>
    <property type="project" value="InterPro"/>
</dbReference>
<dbReference type="InterPro" id="IPR036690">
    <property type="entry name" value="Fdx_antiC-bd_sf"/>
</dbReference>
<dbReference type="FunFam" id="3.30.930.10:FF:000041">
    <property type="entry name" value="Phenylalanyl-tRNA synthetase 2, mitochondrial"/>
    <property type="match status" value="1"/>
</dbReference>
<evidence type="ECO:0000256" key="2">
    <source>
        <dbReference type="ARBA" id="ARBA00008226"/>
    </source>
</evidence>
<keyword evidence="7" id="KW-0067">ATP-binding</keyword>
<comment type="catalytic activity">
    <reaction evidence="14">
        <text>tRNA(Phe) + L-phenylalanine + ATP = L-phenylalanyl-tRNA(Phe) + AMP + diphosphate + H(+)</text>
        <dbReference type="Rhea" id="RHEA:19413"/>
        <dbReference type="Rhea" id="RHEA-COMP:9668"/>
        <dbReference type="Rhea" id="RHEA-COMP:9699"/>
        <dbReference type="ChEBI" id="CHEBI:15378"/>
        <dbReference type="ChEBI" id="CHEBI:30616"/>
        <dbReference type="ChEBI" id="CHEBI:33019"/>
        <dbReference type="ChEBI" id="CHEBI:58095"/>
        <dbReference type="ChEBI" id="CHEBI:78442"/>
        <dbReference type="ChEBI" id="CHEBI:78531"/>
        <dbReference type="ChEBI" id="CHEBI:456215"/>
        <dbReference type="EC" id="6.1.1.20"/>
    </reaction>
</comment>
<comment type="caution">
    <text evidence="19">The sequence shown here is derived from an EMBL/GenBank/DDBJ whole genome shotgun (WGS) entry which is preliminary data.</text>
</comment>
<keyword evidence="9" id="KW-0809">Transit peptide</keyword>
<evidence type="ECO:0000256" key="6">
    <source>
        <dbReference type="ARBA" id="ARBA00022741"/>
    </source>
</evidence>
<dbReference type="InterPro" id="IPR004530">
    <property type="entry name" value="Phe-tRNA-synth_IIc_mito"/>
</dbReference>
<dbReference type="SUPFAM" id="SSF55681">
    <property type="entry name" value="Class II aaRS and biotin synthetases"/>
    <property type="match status" value="1"/>
</dbReference>
<gene>
    <name evidence="19" type="ORF">LSH36_532g06051</name>
</gene>
<evidence type="ECO:0000256" key="1">
    <source>
        <dbReference type="ARBA" id="ARBA00004305"/>
    </source>
</evidence>
<dbReference type="InterPro" id="IPR002319">
    <property type="entry name" value="Phenylalanyl-tRNA_Synthase"/>
</dbReference>
<proteinExistence type="inferred from homology"/>
<dbReference type="GO" id="GO:0005524">
    <property type="term" value="F:ATP binding"/>
    <property type="evidence" value="ECO:0007669"/>
    <property type="project" value="UniProtKB-KW"/>
</dbReference>
<organism evidence="19 20">
    <name type="scientific">Paralvinella palmiformis</name>
    <dbReference type="NCBI Taxonomy" id="53620"/>
    <lineage>
        <taxon>Eukaryota</taxon>
        <taxon>Metazoa</taxon>
        <taxon>Spiralia</taxon>
        <taxon>Lophotrochozoa</taxon>
        <taxon>Annelida</taxon>
        <taxon>Polychaeta</taxon>
        <taxon>Sedentaria</taxon>
        <taxon>Canalipalpata</taxon>
        <taxon>Terebellida</taxon>
        <taxon>Terebelliformia</taxon>
        <taxon>Alvinellidae</taxon>
        <taxon>Paralvinella</taxon>
    </lineage>
</organism>
<dbReference type="SUPFAM" id="SSF54991">
    <property type="entry name" value="Anticodon-binding domain of PheRS"/>
    <property type="match status" value="1"/>
</dbReference>
<keyword evidence="11" id="KW-0496">Mitochondrion</keyword>
<keyword evidence="12" id="KW-0030">Aminoacyl-tRNA synthetase</keyword>
<accession>A0AAD9J7F5</accession>
<evidence type="ECO:0000313" key="19">
    <source>
        <dbReference type="EMBL" id="KAK2147843.1"/>
    </source>
</evidence>
<evidence type="ECO:0000256" key="10">
    <source>
        <dbReference type="ARBA" id="ARBA00022990"/>
    </source>
</evidence>
<evidence type="ECO:0000256" key="11">
    <source>
        <dbReference type="ARBA" id="ARBA00023128"/>
    </source>
</evidence>
<dbReference type="Pfam" id="PF03147">
    <property type="entry name" value="FDX-ACB"/>
    <property type="match status" value="1"/>
</dbReference>
<evidence type="ECO:0000259" key="17">
    <source>
        <dbReference type="PROSITE" id="PS50862"/>
    </source>
</evidence>
<dbReference type="Pfam" id="PF01409">
    <property type="entry name" value="tRNA-synt_2d"/>
    <property type="match status" value="2"/>
</dbReference>
<dbReference type="CDD" id="cd00496">
    <property type="entry name" value="PheRS_alpha_core"/>
    <property type="match status" value="1"/>
</dbReference>
<evidence type="ECO:0000256" key="15">
    <source>
        <dbReference type="ARBA" id="ARBA00060211"/>
    </source>
</evidence>
<evidence type="ECO:0000256" key="12">
    <source>
        <dbReference type="ARBA" id="ARBA00023146"/>
    </source>
</evidence>
<dbReference type="InterPro" id="IPR006195">
    <property type="entry name" value="aa-tRNA-synth_II"/>
</dbReference>
<feature type="domain" description="FDX-ACB" evidence="18">
    <location>
        <begin position="368"/>
        <end position="459"/>
    </location>
</feature>
<evidence type="ECO:0000256" key="8">
    <source>
        <dbReference type="ARBA" id="ARBA00022917"/>
    </source>
</evidence>
<sequence length="459" mass="53289">MLYSKVRYIQLPKVLRRLNQQLHFRTIQKQSSPVTTVVIRHTHAGNVGEEKVAAGGTFQIMGETYRADSWTNVTPKIISNIGKNLHNQQHHPLCLIKQRIINYFYANFTNRSENPIFAVFDNINPVVTTHQNFDSLLIPEDHPSRAKSDTYYVTKDQLLRSQTSAHQEELIIMGFDSFLAVGDVYRRDTIDATHYPVFHQMEGVRLFSESEVFKGVNDPTGLTLFEDTNQIKRTSDKQESHTLDAVKLLEYDLKNTLSSLAHHLFGEDIQYRWVDCYFPFTHPSWELEILYKDEWLEVLGCGIMEQKILLNAGAKNKIGWAFGLGLERLAMKLYQIPDIRLFWSNDSGFLNQFKVEDPETPIAYKPVSIYPQCTSDLSFWIPKDYTENDFYDLVRSVGGDIVEQVTLVDTFLHPKHQKTSHCYRIIYRHMEKTLTQKEVNDVHRQITQAAIDQLKIEPR</sequence>
<dbReference type="Gene3D" id="3.30.70.380">
    <property type="entry name" value="Ferrodoxin-fold anticodon-binding domain"/>
    <property type="match status" value="1"/>
</dbReference>
<reference evidence="19" key="1">
    <citation type="journal article" date="2023" name="Mol. Biol. Evol.">
        <title>Third-Generation Sequencing Reveals the Adaptive Role of the Epigenome in Three Deep-Sea Polychaetes.</title>
        <authorList>
            <person name="Perez M."/>
            <person name="Aroh O."/>
            <person name="Sun Y."/>
            <person name="Lan Y."/>
            <person name="Juniper S.K."/>
            <person name="Young C.R."/>
            <person name="Angers B."/>
            <person name="Qian P.Y."/>
        </authorList>
    </citation>
    <scope>NUCLEOTIDE SEQUENCE</scope>
    <source>
        <strain evidence="19">P08H-3</strain>
    </source>
</reference>
<comment type="similarity">
    <text evidence="2">Belongs to the class-II aminoacyl-tRNA synthetase family.</text>
</comment>
<name>A0AAD9J7F5_9ANNE</name>
<dbReference type="Proteomes" id="UP001208570">
    <property type="component" value="Unassembled WGS sequence"/>
</dbReference>
<comment type="function">
    <text evidence="15">Is responsible for the charging of tRNA(Phe) with phenylalanine in mitochondrial translation. To a lesser extent, also catalyzes direct attachment of m-Tyr (an oxidized version of Phe) to tRNA(Phe), thereby opening the way for delivery of the misacylated tRNA to the ribosome and incorporation of ROS-damaged amino acid into proteins.</text>
</comment>
<dbReference type="GO" id="GO:0000049">
    <property type="term" value="F:tRNA binding"/>
    <property type="evidence" value="ECO:0007669"/>
    <property type="project" value="InterPro"/>
</dbReference>
<feature type="domain" description="Aminoacyl-transfer RNA synthetases class-II family profile" evidence="17">
    <location>
        <begin position="182"/>
        <end position="358"/>
    </location>
</feature>
<evidence type="ECO:0000256" key="4">
    <source>
        <dbReference type="ARBA" id="ARBA00012814"/>
    </source>
</evidence>
<dbReference type="SMART" id="SM00896">
    <property type="entry name" value="FDX-ACB"/>
    <property type="match status" value="1"/>
</dbReference>
<keyword evidence="8" id="KW-0648">Protein biosynthesis</keyword>
<evidence type="ECO:0000256" key="7">
    <source>
        <dbReference type="ARBA" id="ARBA00022840"/>
    </source>
</evidence>
<dbReference type="NCBIfam" id="TIGR00469">
    <property type="entry name" value="pheS_mito"/>
    <property type="match status" value="1"/>
</dbReference>
<dbReference type="Gene3D" id="3.30.930.10">
    <property type="entry name" value="Bira Bifunctional Protein, Domain 2"/>
    <property type="match status" value="1"/>
</dbReference>
<keyword evidence="20" id="KW-1185">Reference proteome</keyword>
<evidence type="ECO:0000256" key="16">
    <source>
        <dbReference type="ARBA" id="ARBA00073229"/>
    </source>
</evidence>
<evidence type="ECO:0000256" key="5">
    <source>
        <dbReference type="ARBA" id="ARBA00022598"/>
    </source>
</evidence>
<dbReference type="PROSITE" id="PS50862">
    <property type="entry name" value="AA_TRNA_LIGASE_II"/>
    <property type="match status" value="1"/>
</dbReference>
<dbReference type="GO" id="GO:0005759">
    <property type="term" value="C:mitochondrial matrix"/>
    <property type="evidence" value="ECO:0007669"/>
    <property type="project" value="UniProtKB-SubCell"/>
</dbReference>
<keyword evidence="5" id="KW-0436">Ligase</keyword>
<protein>
    <recommendedName>
        <fullName evidence="16">Phenylalanine--tRNA ligase, mitochondrial</fullName>
        <ecNumber evidence="4">6.1.1.20</ecNumber>
    </recommendedName>
    <alternativeName>
        <fullName evidence="13">Phenylalanyl-tRNA synthetase</fullName>
    </alternativeName>
</protein>
<dbReference type="PANTHER" id="PTHR11538:SF41">
    <property type="entry name" value="PHENYLALANINE--TRNA LIGASE, MITOCHONDRIAL"/>
    <property type="match status" value="1"/>
</dbReference>
<dbReference type="EC" id="6.1.1.20" evidence="4"/>
<keyword evidence="6" id="KW-0547">Nucleotide-binding</keyword>
<comment type="subcellular location">
    <subcellularLocation>
        <location evidence="1">Mitochondrion matrix</location>
    </subcellularLocation>
</comment>